<feature type="region of interest" description="Disordered" evidence="1">
    <location>
        <begin position="136"/>
        <end position="197"/>
    </location>
</feature>
<keyword evidence="3" id="KW-1185">Reference proteome</keyword>
<organism evidence="2 3">
    <name type="scientific">Rheinheimera baltica</name>
    <dbReference type="NCBI Taxonomy" id="67576"/>
    <lineage>
        <taxon>Bacteria</taxon>
        <taxon>Pseudomonadati</taxon>
        <taxon>Pseudomonadota</taxon>
        <taxon>Gammaproteobacteria</taxon>
        <taxon>Chromatiales</taxon>
        <taxon>Chromatiaceae</taxon>
        <taxon>Rheinheimera</taxon>
    </lineage>
</organism>
<feature type="compositionally biased region" description="Acidic residues" evidence="1">
    <location>
        <begin position="153"/>
        <end position="163"/>
    </location>
</feature>
<feature type="compositionally biased region" description="Acidic residues" evidence="1">
    <location>
        <begin position="170"/>
        <end position="189"/>
    </location>
</feature>
<dbReference type="RefSeq" id="WP_305973272.1">
    <property type="nucleotide sequence ID" value="NZ_JAPJDZ010000002.1"/>
</dbReference>
<reference evidence="2 3" key="1">
    <citation type="submission" date="2022-11" db="EMBL/GenBank/DDBJ databases">
        <title>Viruses from the air-sea interface of a natural surface slick.</title>
        <authorList>
            <person name="Rahlff J."/>
            <person name="Holmfeldt K."/>
        </authorList>
    </citation>
    <scope>NUCLEOTIDE SEQUENCE [LARGE SCALE GENOMIC DNA]</scope>
    <source>
        <strain evidence="2 3">SMS4</strain>
    </source>
</reference>
<protein>
    <recommendedName>
        <fullName evidence="4">Phage protein</fullName>
    </recommendedName>
</protein>
<name>A0ABT9HU11_9GAMM</name>
<evidence type="ECO:0000256" key="1">
    <source>
        <dbReference type="SAM" id="MobiDB-lite"/>
    </source>
</evidence>
<feature type="compositionally biased region" description="Polar residues" evidence="1">
    <location>
        <begin position="140"/>
        <end position="150"/>
    </location>
</feature>
<comment type="caution">
    <text evidence="2">The sequence shown here is derived from an EMBL/GenBank/DDBJ whole genome shotgun (WGS) entry which is preliminary data.</text>
</comment>
<evidence type="ECO:0000313" key="2">
    <source>
        <dbReference type="EMBL" id="MDP5134608.1"/>
    </source>
</evidence>
<proteinExistence type="predicted"/>
<evidence type="ECO:0000313" key="3">
    <source>
        <dbReference type="Proteomes" id="UP001231109"/>
    </source>
</evidence>
<gene>
    <name evidence="2" type="ORF">ORJ04_01420</name>
</gene>
<accession>A0ABT9HU11</accession>
<evidence type="ECO:0008006" key="4">
    <source>
        <dbReference type="Google" id="ProtNLM"/>
    </source>
</evidence>
<dbReference type="EMBL" id="JAPJDZ010000002">
    <property type="protein sequence ID" value="MDP5134608.1"/>
    <property type="molecule type" value="Genomic_DNA"/>
</dbReference>
<sequence length="197" mass="22109">MTTKLNMARIRALQTDALENIESYMDPDTPNALAQFTAKIKAILLADPQMLESLPEYLPMALYGRVKFPAAVVPQWQQWIKSATAPSWDEFKTSVAFNNADVELVKAIRIYSETVLIEACAVLFLLEVNGKITAKRRNGSETYSEDASSSDTREDENGDDYDDNSYGADGNDDYDADEDSDEDGYDDQFDDIRFKGE</sequence>
<dbReference type="Proteomes" id="UP001231109">
    <property type="component" value="Unassembled WGS sequence"/>
</dbReference>